<dbReference type="AlphaFoldDB" id="D5QFY2"/>
<reference evidence="1 2" key="1">
    <citation type="journal article" date="2010" name="J. Bacteriol.">
        <title>Genome sequence of a cellulose-producing bacterium, Gluconacetobacter hansenii ATCC 23769.</title>
        <authorList>
            <person name="Iyer P.R."/>
            <person name="Geib S.M."/>
            <person name="Catchmark J."/>
            <person name="Kao T.H."/>
            <person name="Tien M."/>
        </authorList>
    </citation>
    <scope>NUCLEOTIDE SEQUENCE [LARGE SCALE GENOMIC DNA]</scope>
    <source>
        <strain evidence="1 2">ATCC 23769</strain>
    </source>
</reference>
<organism evidence="1 2">
    <name type="scientific">Novacetimonas hansenii ATCC 23769</name>
    <dbReference type="NCBI Taxonomy" id="714995"/>
    <lineage>
        <taxon>Bacteria</taxon>
        <taxon>Pseudomonadati</taxon>
        <taxon>Pseudomonadota</taxon>
        <taxon>Alphaproteobacteria</taxon>
        <taxon>Acetobacterales</taxon>
        <taxon>Acetobacteraceae</taxon>
        <taxon>Novacetimonas</taxon>
    </lineage>
</organism>
<evidence type="ECO:0000313" key="2">
    <source>
        <dbReference type="Proteomes" id="UP000006468"/>
    </source>
</evidence>
<gene>
    <name evidence="1" type="ORF">GXY_10259</name>
</gene>
<dbReference type="EMBL" id="ADTV01000039">
    <property type="protein sequence ID" value="EFG84038.1"/>
    <property type="molecule type" value="Genomic_DNA"/>
</dbReference>
<dbReference type="Proteomes" id="UP000006468">
    <property type="component" value="Chromosome"/>
</dbReference>
<evidence type="ECO:0000313" key="1">
    <source>
        <dbReference type="EMBL" id="EFG84038.1"/>
    </source>
</evidence>
<name>D5QFY2_NOVHA</name>
<comment type="caution">
    <text evidence="1">The sequence shown here is derived from an EMBL/GenBank/DDBJ whole genome shotgun (WGS) entry which is preliminary data.</text>
</comment>
<dbReference type="HOGENOM" id="CLU_3136800_0_0_5"/>
<proteinExistence type="predicted"/>
<accession>D5QFY2</accession>
<protein>
    <submittedName>
        <fullName evidence="1">Uncharacterized protein</fullName>
    </submittedName>
</protein>
<sequence length="49" mass="5425">MTCHVPECDKKLFDTACMKTMVQITMNIPDEVCAKCAPGAPCFFKITVI</sequence>